<dbReference type="Pfam" id="PF25000">
    <property type="entry name" value="DUF7779"/>
    <property type="match status" value="1"/>
</dbReference>
<dbReference type="Pfam" id="PF00931">
    <property type="entry name" value="NB-ARC"/>
    <property type="match status" value="1"/>
</dbReference>
<feature type="domain" description="DUF7779" evidence="2">
    <location>
        <begin position="267"/>
        <end position="357"/>
    </location>
</feature>
<evidence type="ECO:0000313" key="4">
    <source>
        <dbReference type="Proteomes" id="UP000646523"/>
    </source>
</evidence>
<dbReference type="InterPro" id="IPR002182">
    <property type="entry name" value="NB-ARC"/>
</dbReference>
<dbReference type="Gene3D" id="1.25.40.10">
    <property type="entry name" value="Tetratricopeptide repeat domain"/>
    <property type="match status" value="2"/>
</dbReference>
<protein>
    <recommendedName>
        <fullName evidence="5">NB-ARC domain-containing protein</fullName>
    </recommendedName>
</protein>
<dbReference type="Proteomes" id="UP000646523">
    <property type="component" value="Unassembled WGS sequence"/>
</dbReference>
<gene>
    <name evidence="3" type="ORF">GCM10012289_69020</name>
</gene>
<dbReference type="Gene3D" id="3.40.50.300">
    <property type="entry name" value="P-loop containing nucleotide triphosphate hydrolases"/>
    <property type="match status" value="1"/>
</dbReference>
<dbReference type="SUPFAM" id="SSF52540">
    <property type="entry name" value="P-loop containing nucleoside triphosphate hydrolases"/>
    <property type="match status" value="1"/>
</dbReference>
<reference evidence="3" key="1">
    <citation type="journal article" date="2014" name="Int. J. Syst. Evol. Microbiol.">
        <title>Complete genome sequence of Corynebacterium casei LMG S-19264T (=DSM 44701T), isolated from a smear-ripened cheese.</title>
        <authorList>
            <consortium name="US DOE Joint Genome Institute (JGI-PGF)"/>
            <person name="Walter F."/>
            <person name="Albersmeier A."/>
            <person name="Kalinowski J."/>
            <person name="Ruckert C."/>
        </authorList>
    </citation>
    <scope>NUCLEOTIDE SEQUENCE</scope>
    <source>
        <strain evidence="3">CGMCC 4.7368</strain>
    </source>
</reference>
<dbReference type="Pfam" id="PF13374">
    <property type="entry name" value="TPR_10"/>
    <property type="match status" value="2"/>
</dbReference>
<dbReference type="PANTHER" id="PTHR46082:SF6">
    <property type="entry name" value="AAA+ ATPASE DOMAIN-CONTAINING PROTEIN-RELATED"/>
    <property type="match status" value="1"/>
</dbReference>
<dbReference type="EMBL" id="BMNH01000034">
    <property type="protein sequence ID" value="GGO81026.1"/>
    <property type="molecule type" value="Genomic_DNA"/>
</dbReference>
<dbReference type="AlphaFoldDB" id="A0A918DRW5"/>
<accession>A0A918DRW5</accession>
<dbReference type="InterPro" id="IPR027417">
    <property type="entry name" value="P-loop_NTPase"/>
</dbReference>
<dbReference type="InterPro" id="IPR053137">
    <property type="entry name" value="NLR-like"/>
</dbReference>
<dbReference type="NCBIfam" id="NF040586">
    <property type="entry name" value="FxSxx_TPR"/>
    <property type="match status" value="1"/>
</dbReference>
<dbReference type="PANTHER" id="PTHR46082">
    <property type="entry name" value="ATP/GTP-BINDING PROTEIN-RELATED"/>
    <property type="match status" value="1"/>
</dbReference>
<keyword evidence="4" id="KW-1185">Reference proteome</keyword>
<evidence type="ECO:0000259" key="1">
    <source>
        <dbReference type="Pfam" id="PF00931"/>
    </source>
</evidence>
<dbReference type="RefSeq" id="WP_189128416.1">
    <property type="nucleotide sequence ID" value="NZ_BMNH01000034.1"/>
</dbReference>
<dbReference type="InterPro" id="IPR056681">
    <property type="entry name" value="DUF7779"/>
</dbReference>
<reference evidence="3" key="2">
    <citation type="submission" date="2020-09" db="EMBL/GenBank/DDBJ databases">
        <authorList>
            <person name="Sun Q."/>
            <person name="Zhou Y."/>
        </authorList>
    </citation>
    <scope>NUCLEOTIDE SEQUENCE</scope>
    <source>
        <strain evidence="3">CGMCC 4.7368</strain>
    </source>
</reference>
<dbReference type="GO" id="GO:0043531">
    <property type="term" value="F:ADP binding"/>
    <property type="evidence" value="ECO:0007669"/>
    <property type="project" value="InterPro"/>
</dbReference>
<evidence type="ECO:0000259" key="2">
    <source>
        <dbReference type="Pfam" id="PF25000"/>
    </source>
</evidence>
<comment type="caution">
    <text evidence="3">The sequence shown here is derived from an EMBL/GenBank/DDBJ whole genome shotgun (WGS) entry which is preliminary data.</text>
</comment>
<organism evidence="3 4">
    <name type="scientific">Nonomuraea cavernae</name>
    <dbReference type="NCBI Taxonomy" id="2045107"/>
    <lineage>
        <taxon>Bacteria</taxon>
        <taxon>Bacillati</taxon>
        <taxon>Actinomycetota</taxon>
        <taxon>Actinomycetes</taxon>
        <taxon>Streptosporangiales</taxon>
        <taxon>Streptosporangiaceae</taxon>
        <taxon>Nonomuraea</taxon>
    </lineage>
</organism>
<dbReference type="Pfam" id="PF13424">
    <property type="entry name" value="TPR_12"/>
    <property type="match status" value="2"/>
</dbReference>
<dbReference type="InterPro" id="IPR011990">
    <property type="entry name" value="TPR-like_helical_dom_sf"/>
</dbReference>
<name>A0A918DRW5_9ACTN</name>
<evidence type="ECO:0000313" key="3">
    <source>
        <dbReference type="EMBL" id="GGO81026.1"/>
    </source>
</evidence>
<evidence type="ECO:0008006" key="5">
    <source>
        <dbReference type="Google" id="ProtNLM"/>
    </source>
</evidence>
<feature type="domain" description="NB-ARC" evidence="1">
    <location>
        <begin position="45"/>
        <end position="180"/>
    </location>
</feature>
<sequence length="847" mass="95192">MEPIWGREIPFRNPHFTGRDRELDMLRASLGATSQAVLGHPLQPLYGMGGVGKTEIAAEYCHRHAADYDLVWWVRSEQEDTVRNALIALGRRMGLAEFSDTERDYSSQIVLDALRTGKKYSRWLLVFDNVTDPDMIRSYIPRGAGHVIITSRIAQWRRELNSEGIEVGAFKAEESIDFLRRRIPGLGPGGTREADAERVAEAARLADALGHLPLASEHAAAYLIETRMAVGDYLDLYRRNAHEMLGQPVDIYYPEPVATTWSVSHGTISDEARSLFKLLCFFSPEPISEELIVRPTLTAGGSLPEELGRVLGDQATFRRAVRELARFSLLKIFGVRNVVQVHRVVQDVTRGKMQREEPEQVAEYRRIAHELLAASDPGVPDKEANDPQYELSKQHLIPSGGHESANPRVRALIINQVRRMRLRGGNREGLNLGQLVFDSWRERFGPDDLQTLMLALEVSICLFQLGEVERAGQLTIDTQTRLARTHGRDNEAYLKTAGTYSRLQRHQGNYAEAHQQDMELLPLYEGVFRSEHLQTLNLLNNIALDLRCLGRYEEALSYDRRAHDERRRMFGDAADYTLSSKFAIARDLRNLGRVEESLDLIREVCRLAERKNHPWHAVRLQWETELSAALRWVGLYEEARQLGEENFERHARILGPAHRQTLNCAVTLVFSRTLDRDLVAAARLGEETLLAWEKVTGDRTHPNTQAAAVNLAVVQRLLGNPLGASRIDQEALDHHTSRLGAEHPGTATVMTNLASDLAALGNVQRARELGETALKIFSETLGESHPRALAAASNLVLDRRASGETDKAQALCEQTLARYAEVLPDHPHALLTQQGGRIDLDIEPMSQ</sequence>
<dbReference type="SUPFAM" id="SSF48452">
    <property type="entry name" value="TPR-like"/>
    <property type="match status" value="3"/>
</dbReference>
<proteinExistence type="predicted"/>